<gene>
    <name evidence="9" type="ORF">DDE18_00475</name>
</gene>
<protein>
    <submittedName>
        <fullName evidence="9">MATE family efflux transporter</fullName>
    </submittedName>
</protein>
<dbReference type="InterPro" id="IPR044644">
    <property type="entry name" value="DinF-like"/>
</dbReference>
<dbReference type="InterPro" id="IPR048279">
    <property type="entry name" value="MdtK-like"/>
</dbReference>
<reference evidence="9 10" key="1">
    <citation type="submission" date="2018-04" db="EMBL/GenBank/DDBJ databases">
        <title>Genome of Nocardioides gansuensis WSJ-1.</title>
        <authorList>
            <person name="Wu S."/>
            <person name="Wang G."/>
        </authorList>
    </citation>
    <scope>NUCLEOTIDE SEQUENCE [LARGE SCALE GENOMIC DNA]</scope>
    <source>
        <strain evidence="9 10">WSJ-1</strain>
    </source>
</reference>
<dbReference type="Pfam" id="PF01554">
    <property type="entry name" value="MatE"/>
    <property type="match status" value="2"/>
</dbReference>
<feature type="transmembrane region" description="Helical" evidence="8">
    <location>
        <begin position="332"/>
        <end position="352"/>
    </location>
</feature>
<keyword evidence="7 8" id="KW-0472">Membrane</keyword>
<dbReference type="PANTHER" id="PTHR42893">
    <property type="entry name" value="PROTEIN DETOXIFICATION 44, CHLOROPLASTIC-RELATED"/>
    <property type="match status" value="1"/>
</dbReference>
<evidence type="ECO:0000256" key="4">
    <source>
        <dbReference type="ARBA" id="ARBA00022475"/>
    </source>
</evidence>
<sequence>MYEALSGVLVTLVDVSATDREILRLAVPAFLALIAEPLFLLSDAAIVGHLGTPELAGLGIAAVVLQTAVGLCVFLAFGTTASVARHLGAGDRRGALAQGIDGVWLAVLIGTVTTVLGVVLTGPLVAAFGVGGETARHAETYLRLAFLGTTPLLVMLATTGILRGLQDTRTPLVVAVAGNALNIALNLLLVYGAGPVPGLGIAGSAIGSVIAQVASAAALLAVVVRAARREGAPLSPDLSGIKAAAHAAVALVIRTLTLRAALLVGTYAVTLTASGHGTEVDLAAHQVAFTVWTFLAFALDAIAIAAQALTGRSLGAGDVETTRALTATMMRWGLRSGIATGLALALASPLLGPLFTEDQAVRDLLVPVLLVAALGQPVTGLVFVLDGVLIGAGDGTYLAWAGLAVLAAYAPVVLLAAILGGSIVWVWVAMQVAFIGSRAVLLTLRARGDAWLVTGTATRARRR</sequence>
<feature type="transmembrane region" description="Helical" evidence="8">
    <location>
        <begin position="199"/>
        <end position="224"/>
    </location>
</feature>
<evidence type="ECO:0000256" key="2">
    <source>
        <dbReference type="ARBA" id="ARBA00010199"/>
    </source>
</evidence>
<keyword evidence="6 8" id="KW-1133">Transmembrane helix</keyword>
<feature type="transmembrane region" description="Helical" evidence="8">
    <location>
        <begin position="364"/>
        <end position="385"/>
    </location>
</feature>
<evidence type="ECO:0000313" key="9">
    <source>
        <dbReference type="EMBL" id="PVG84154.1"/>
    </source>
</evidence>
<accession>A0A2T8FEL6</accession>
<feature type="transmembrane region" description="Helical" evidence="8">
    <location>
        <begin position="25"/>
        <end position="46"/>
    </location>
</feature>
<feature type="transmembrane region" description="Helical" evidence="8">
    <location>
        <begin position="245"/>
        <end position="269"/>
    </location>
</feature>
<evidence type="ECO:0000256" key="6">
    <source>
        <dbReference type="ARBA" id="ARBA00022989"/>
    </source>
</evidence>
<keyword evidence="10" id="KW-1185">Reference proteome</keyword>
<comment type="subcellular location">
    <subcellularLocation>
        <location evidence="1">Cell membrane</location>
        <topology evidence="1">Multi-pass membrane protein</topology>
    </subcellularLocation>
</comment>
<dbReference type="PIRSF" id="PIRSF006603">
    <property type="entry name" value="DinF"/>
    <property type="match status" value="1"/>
</dbReference>
<dbReference type="GO" id="GO:0042910">
    <property type="term" value="F:xenobiotic transmembrane transporter activity"/>
    <property type="evidence" value="ECO:0007669"/>
    <property type="project" value="InterPro"/>
</dbReference>
<dbReference type="GO" id="GO:0005886">
    <property type="term" value="C:plasma membrane"/>
    <property type="evidence" value="ECO:0007669"/>
    <property type="project" value="UniProtKB-SubCell"/>
</dbReference>
<comment type="similarity">
    <text evidence="2">Belongs to the multi antimicrobial extrusion (MATE) (TC 2.A.66.1) family.</text>
</comment>
<keyword evidence="5 8" id="KW-0812">Transmembrane</keyword>
<dbReference type="RefSeq" id="WP_116570283.1">
    <property type="nucleotide sequence ID" value="NZ_QDGZ01000001.1"/>
</dbReference>
<feature type="transmembrane region" description="Helical" evidence="8">
    <location>
        <begin position="172"/>
        <end position="193"/>
    </location>
</feature>
<dbReference type="InterPro" id="IPR002528">
    <property type="entry name" value="MATE_fam"/>
</dbReference>
<evidence type="ECO:0000256" key="7">
    <source>
        <dbReference type="ARBA" id="ARBA00023136"/>
    </source>
</evidence>
<keyword evidence="4" id="KW-1003">Cell membrane</keyword>
<evidence type="ECO:0000256" key="8">
    <source>
        <dbReference type="SAM" id="Phobius"/>
    </source>
</evidence>
<feature type="transmembrane region" description="Helical" evidence="8">
    <location>
        <begin position="58"/>
        <end position="83"/>
    </location>
</feature>
<evidence type="ECO:0000256" key="5">
    <source>
        <dbReference type="ARBA" id="ARBA00022692"/>
    </source>
</evidence>
<feature type="transmembrane region" description="Helical" evidence="8">
    <location>
        <begin position="141"/>
        <end position="165"/>
    </location>
</feature>
<feature type="transmembrane region" description="Helical" evidence="8">
    <location>
        <begin position="424"/>
        <end position="444"/>
    </location>
</feature>
<name>A0A2T8FEL6_9ACTN</name>
<dbReference type="PANTHER" id="PTHR42893:SF46">
    <property type="entry name" value="PROTEIN DETOXIFICATION 44, CHLOROPLASTIC"/>
    <property type="match status" value="1"/>
</dbReference>
<comment type="caution">
    <text evidence="9">The sequence shown here is derived from an EMBL/GenBank/DDBJ whole genome shotgun (WGS) entry which is preliminary data.</text>
</comment>
<dbReference type="Proteomes" id="UP000246018">
    <property type="component" value="Unassembled WGS sequence"/>
</dbReference>
<feature type="transmembrane region" description="Helical" evidence="8">
    <location>
        <begin position="397"/>
        <end position="418"/>
    </location>
</feature>
<feature type="transmembrane region" description="Helical" evidence="8">
    <location>
        <begin position="289"/>
        <end position="311"/>
    </location>
</feature>
<dbReference type="EMBL" id="QDGZ01000001">
    <property type="protein sequence ID" value="PVG84154.1"/>
    <property type="molecule type" value="Genomic_DNA"/>
</dbReference>
<organism evidence="9 10">
    <name type="scientific">Nocardioides gansuensis</name>
    <dbReference type="NCBI Taxonomy" id="2138300"/>
    <lineage>
        <taxon>Bacteria</taxon>
        <taxon>Bacillati</taxon>
        <taxon>Actinomycetota</taxon>
        <taxon>Actinomycetes</taxon>
        <taxon>Propionibacteriales</taxon>
        <taxon>Nocardioidaceae</taxon>
        <taxon>Nocardioides</taxon>
    </lineage>
</organism>
<feature type="transmembrane region" description="Helical" evidence="8">
    <location>
        <begin position="103"/>
        <end position="129"/>
    </location>
</feature>
<proteinExistence type="inferred from homology"/>
<dbReference type="NCBIfam" id="TIGR00797">
    <property type="entry name" value="matE"/>
    <property type="match status" value="1"/>
</dbReference>
<dbReference type="OrthoDB" id="5242355at2"/>
<dbReference type="AlphaFoldDB" id="A0A2T8FEL6"/>
<evidence type="ECO:0000313" key="10">
    <source>
        <dbReference type="Proteomes" id="UP000246018"/>
    </source>
</evidence>
<evidence type="ECO:0000256" key="1">
    <source>
        <dbReference type="ARBA" id="ARBA00004651"/>
    </source>
</evidence>
<dbReference type="GO" id="GO:0015297">
    <property type="term" value="F:antiporter activity"/>
    <property type="evidence" value="ECO:0007669"/>
    <property type="project" value="InterPro"/>
</dbReference>
<evidence type="ECO:0000256" key="3">
    <source>
        <dbReference type="ARBA" id="ARBA00022448"/>
    </source>
</evidence>
<keyword evidence="3" id="KW-0813">Transport</keyword>